<evidence type="ECO:0000259" key="1">
    <source>
        <dbReference type="Pfam" id="PF20803"/>
    </source>
</evidence>
<sequence length="168" mass="19928">MSFSDDFLTILTSYSGGYRKMRALMRGMPSHKRRVLPSLDAKVSENVFRVTLSRLKQKGLVENQNRIWKITQRGRDYLSRKQPRLPVHASPVLEKRHKNMIIAFDIPEREKKKRNWLRGELINLGFEMLQKSFWLGPSPLPKEFIHTLRDFKILPYIKFFKAQETEIV</sequence>
<dbReference type="Proteomes" id="UP000179106">
    <property type="component" value="Unassembled WGS sequence"/>
</dbReference>
<gene>
    <name evidence="2" type="ORF">A3B25_03900</name>
</gene>
<dbReference type="PANTHER" id="PTHR30319:SF1">
    <property type="entry name" value="TRANSCRIPTIONAL REPRESSOR PAAX"/>
    <property type="match status" value="1"/>
</dbReference>
<dbReference type="InterPro" id="IPR048846">
    <property type="entry name" value="PaaX-like_central"/>
</dbReference>
<dbReference type="PANTHER" id="PTHR30319">
    <property type="entry name" value="PHENYLACETIC ACID REGULATOR-RELATED TRANSCRIPTIONAL REPRESSOR"/>
    <property type="match status" value="1"/>
</dbReference>
<reference evidence="2 3" key="1">
    <citation type="journal article" date="2016" name="Nat. Commun.">
        <title>Thousands of microbial genomes shed light on interconnected biogeochemical processes in an aquifer system.</title>
        <authorList>
            <person name="Anantharaman K."/>
            <person name="Brown C.T."/>
            <person name="Hug L.A."/>
            <person name="Sharon I."/>
            <person name="Castelle C.J."/>
            <person name="Probst A.J."/>
            <person name="Thomas B.C."/>
            <person name="Singh A."/>
            <person name="Wilkins M.J."/>
            <person name="Karaoz U."/>
            <person name="Brodie E.L."/>
            <person name="Williams K.H."/>
            <person name="Hubbard S.S."/>
            <person name="Banfield J.F."/>
        </authorList>
    </citation>
    <scope>NUCLEOTIDE SEQUENCE [LARGE SCALE GENOMIC DNA]</scope>
</reference>
<dbReference type="AlphaFoldDB" id="A0A1G2GQT8"/>
<dbReference type="Pfam" id="PF20803">
    <property type="entry name" value="PaaX_M"/>
    <property type="match status" value="1"/>
</dbReference>
<name>A0A1G2GQT8_9BACT</name>
<comment type="caution">
    <text evidence="2">The sequence shown here is derived from an EMBL/GenBank/DDBJ whole genome shotgun (WGS) entry which is preliminary data.</text>
</comment>
<accession>A0A1G2GQT8</accession>
<dbReference type="EMBL" id="MHNW01000043">
    <property type="protein sequence ID" value="OGZ52573.1"/>
    <property type="molecule type" value="Genomic_DNA"/>
</dbReference>
<dbReference type="STRING" id="1802126.A3B25_03900"/>
<feature type="domain" description="Transcriptional repressor PaaX-like central Cas2-like" evidence="1">
    <location>
        <begin position="101"/>
        <end position="164"/>
    </location>
</feature>
<organism evidence="2 3">
    <name type="scientific">Candidatus Ryanbacteria bacterium RIFCSPLOWO2_01_FULL_48_26</name>
    <dbReference type="NCBI Taxonomy" id="1802126"/>
    <lineage>
        <taxon>Bacteria</taxon>
        <taxon>Candidatus Ryaniibacteriota</taxon>
    </lineage>
</organism>
<proteinExistence type="predicted"/>
<dbReference type="GO" id="GO:0006351">
    <property type="term" value="P:DNA-templated transcription"/>
    <property type="evidence" value="ECO:0007669"/>
    <property type="project" value="TreeGrafter"/>
</dbReference>
<protein>
    <recommendedName>
        <fullName evidence="1">Transcriptional repressor PaaX-like central Cas2-like domain-containing protein</fullName>
    </recommendedName>
</protein>
<evidence type="ECO:0000313" key="3">
    <source>
        <dbReference type="Proteomes" id="UP000179106"/>
    </source>
</evidence>
<dbReference type="Gene3D" id="3.30.70.2650">
    <property type="match status" value="1"/>
</dbReference>
<evidence type="ECO:0000313" key="2">
    <source>
        <dbReference type="EMBL" id="OGZ52573.1"/>
    </source>
</evidence>